<evidence type="ECO:0000259" key="3">
    <source>
        <dbReference type="Pfam" id="PF20148"/>
    </source>
</evidence>
<dbReference type="Pfam" id="PF20148">
    <property type="entry name" value="DUF6531"/>
    <property type="match status" value="1"/>
</dbReference>
<dbReference type="Pfam" id="PF05593">
    <property type="entry name" value="RHS_repeat"/>
    <property type="match status" value="1"/>
</dbReference>
<evidence type="ECO:0000313" key="6">
    <source>
        <dbReference type="Proteomes" id="UP000195141"/>
    </source>
</evidence>
<evidence type="ECO:0000256" key="2">
    <source>
        <dbReference type="SAM" id="MobiDB-lite"/>
    </source>
</evidence>
<evidence type="ECO:0000256" key="1">
    <source>
        <dbReference type="ARBA" id="ARBA00022737"/>
    </source>
</evidence>
<feature type="domain" description="DUF6531" evidence="3">
    <location>
        <begin position="46"/>
        <end position="119"/>
    </location>
</feature>
<keyword evidence="1" id="KW-0677">Repeat</keyword>
<dbReference type="InterPro" id="IPR050708">
    <property type="entry name" value="T6SS_VgrG/RHS"/>
</dbReference>
<evidence type="ECO:0008006" key="7">
    <source>
        <dbReference type="Google" id="ProtNLM"/>
    </source>
</evidence>
<dbReference type="Pfam" id="PF25023">
    <property type="entry name" value="TEN_YD-shell"/>
    <property type="match status" value="1"/>
</dbReference>
<name>A0AAQ3VTZ9_9ENTE</name>
<protein>
    <recommendedName>
        <fullName evidence="7">YD repeat (Two copies)</fullName>
    </recommendedName>
</protein>
<reference evidence="5" key="2">
    <citation type="submission" date="2024-03" db="EMBL/GenBank/DDBJ databases">
        <title>The Genome Sequence of Enterococcus sp. DIV0242b.</title>
        <authorList>
            <consortium name="The Broad Institute Genomics Platform"/>
            <consortium name="The Broad Institute Microbial Omics Core"/>
            <consortium name="The Broad Institute Genomic Center for Infectious Diseases"/>
            <person name="Earl A."/>
            <person name="Manson A."/>
            <person name="Gilmore M."/>
            <person name="Schwartman J."/>
            <person name="Shea T."/>
            <person name="Abouelleil A."/>
            <person name="Cao P."/>
            <person name="Chapman S."/>
            <person name="Cusick C."/>
            <person name="Young S."/>
            <person name="Neafsey D."/>
            <person name="Nusbaum C."/>
            <person name="Birren B."/>
        </authorList>
    </citation>
    <scope>NUCLEOTIDE SEQUENCE</scope>
    <source>
        <strain evidence="5">9E7_DIV0242</strain>
    </source>
</reference>
<feature type="domain" description="Teneurin-like YD-shell" evidence="4">
    <location>
        <begin position="407"/>
        <end position="564"/>
    </location>
</feature>
<dbReference type="RefSeq" id="WP_339101927.1">
    <property type="nucleotide sequence ID" value="NZ_CP147247.1"/>
</dbReference>
<dbReference type="AlphaFoldDB" id="A0AAQ3VTZ9"/>
<dbReference type="InterPro" id="IPR031325">
    <property type="entry name" value="RHS_repeat"/>
</dbReference>
<organism evidence="5 6">
    <name type="scientific">Candidatus Enterococcus clewellii</name>
    <dbReference type="NCBI Taxonomy" id="1834193"/>
    <lineage>
        <taxon>Bacteria</taxon>
        <taxon>Bacillati</taxon>
        <taxon>Bacillota</taxon>
        <taxon>Bacilli</taxon>
        <taxon>Lactobacillales</taxon>
        <taxon>Enterococcaceae</taxon>
        <taxon>Enterococcus</taxon>
    </lineage>
</organism>
<accession>A0AAQ3VTZ9</accession>
<keyword evidence="6" id="KW-1185">Reference proteome</keyword>
<dbReference type="InterPro" id="IPR006530">
    <property type="entry name" value="YD"/>
</dbReference>
<sequence>MKRKNEKSKRYKELKRGFRFLDDTVKKEKRVSTHQLKSEQRHFGFDPVDLISGAYTYHQTDFETKGQIPLNWSWKWTSNSNWVGSLGNRILFIYDEHLEIDAENQLLFHIDGNGQKTEFPWLFDDLEHFDTASKLHLICEQKEYILKKAEQGQICRFVPNKQNPMLYNMSEISNQSGFKLQLLYDEQGRLKQLIDSNQQIFIVNYNLLGFIQSLSVNDSVVSYYDYSEMGNLISVTDVDGYAVTFTYDDNYLMVQRKDKNGMKFHWQYDDLGRVTHTWGDGHIQEGWIEYHQDQGYNLVTDYYGGQTKYRYNKMGLVEEIAFAQGGFERYFYNKQNLITRFQSAEGRIMSYIYDERGWLVEKESNDGQKESYRYEEDGTLAAPPPDEKEKYRSDFYQPKIIESDEFGRVSYVKEKDVEVSISYNSLGLIIQKRRVSGDKEEFFSYLYDKRNRLLVINRNNQLFRKYKYNTADQIVELATPDIVLSLSYDKNGKVTMLKNGHKTFRLSHDFNGRLLRMKDSNETVLSIIRNEAGQIIEEISRESGHRKFEYNLQGRVSKVLYSEEEWLVADYNHLGNILEIIFSDKTWERYEYDAFGQIRSAANLSSKLEMTYNQSHQMAGERISFEDLKMMKVPTFYKYDRDDNIDTLIIGQLLKEYYWKQGTQRVVKSNPTKHEPIKIQVKDTESSHYVLENKSKEVTVTVIPENQEKVLEKRSLKKPVFYGSGLLSIADDKNNKPVVFQYDCFGRLIEVYSAEALSIYVWAQDRIIFEIVILEENKMEIIHWCSEYESKQLLMKNNLTIGNCYIEDGKGNQTEIFRKEMLENEAVIIGCALKTVKEVHLPNTGVYYSYQKLQPSAQENYSNNFSINNVKGMLNHFSFIQLSKASLEKNPLESSNNLAFFEKQNIFLTMFAKRFFLKNIAKEYENEEAVDLKLAIIPEQGISGLEEFGILLLEELLEENIRCRMNNYFNR</sequence>
<dbReference type="Gene3D" id="2.180.10.10">
    <property type="entry name" value="RHS repeat-associated core"/>
    <property type="match status" value="3"/>
</dbReference>
<proteinExistence type="predicted"/>
<evidence type="ECO:0000313" key="5">
    <source>
        <dbReference type="EMBL" id="WYJ89091.1"/>
    </source>
</evidence>
<dbReference type="PANTHER" id="PTHR32305:SF15">
    <property type="entry name" value="PROTEIN RHSA-RELATED"/>
    <property type="match status" value="1"/>
</dbReference>
<dbReference type="InterPro" id="IPR045351">
    <property type="entry name" value="DUF6531"/>
</dbReference>
<dbReference type="Proteomes" id="UP000195141">
    <property type="component" value="Chromosome"/>
</dbReference>
<gene>
    <name evidence="5" type="ORF">A5888_000810</name>
</gene>
<feature type="region of interest" description="Disordered" evidence="2">
    <location>
        <begin position="369"/>
        <end position="390"/>
    </location>
</feature>
<dbReference type="InterPro" id="IPR056823">
    <property type="entry name" value="TEN-like_YD-shell"/>
</dbReference>
<dbReference type="EMBL" id="CP147247">
    <property type="protein sequence ID" value="WYJ89091.1"/>
    <property type="molecule type" value="Genomic_DNA"/>
</dbReference>
<dbReference type="PANTHER" id="PTHR32305">
    <property type="match status" value="1"/>
</dbReference>
<dbReference type="NCBIfam" id="TIGR01643">
    <property type="entry name" value="YD_repeat_2x"/>
    <property type="match status" value="1"/>
</dbReference>
<reference evidence="5" key="1">
    <citation type="submission" date="2017-05" db="EMBL/GenBank/DDBJ databases">
        <authorList>
            <consortium name="The Broad Institute Genomics Platform"/>
            <consortium name="The Broad Institute Genomic Center for Infectious Diseases"/>
            <person name="Earl A."/>
            <person name="Manson A."/>
            <person name="Schwartman J."/>
            <person name="Gilmore M."/>
            <person name="Abouelleil A."/>
            <person name="Cao P."/>
            <person name="Chapman S."/>
            <person name="Cusick C."/>
            <person name="Shea T."/>
            <person name="Young S."/>
            <person name="Neafsey D."/>
            <person name="Nusbaum C."/>
            <person name="Birren B."/>
        </authorList>
    </citation>
    <scope>NUCLEOTIDE SEQUENCE</scope>
    <source>
        <strain evidence="5">9E7_DIV0242</strain>
    </source>
</reference>
<evidence type="ECO:0000259" key="4">
    <source>
        <dbReference type="Pfam" id="PF25023"/>
    </source>
</evidence>